<dbReference type="EMBL" id="CAJPEV010001655">
    <property type="protein sequence ID" value="CAG0893728.1"/>
    <property type="molecule type" value="Genomic_DNA"/>
</dbReference>
<dbReference type="EMBL" id="LR901172">
    <property type="protein sequence ID" value="CAD7247977.1"/>
    <property type="molecule type" value="Genomic_DNA"/>
</dbReference>
<organism evidence="8">
    <name type="scientific">Darwinula stevensoni</name>
    <dbReference type="NCBI Taxonomy" id="69355"/>
    <lineage>
        <taxon>Eukaryota</taxon>
        <taxon>Metazoa</taxon>
        <taxon>Ecdysozoa</taxon>
        <taxon>Arthropoda</taxon>
        <taxon>Crustacea</taxon>
        <taxon>Oligostraca</taxon>
        <taxon>Ostracoda</taxon>
        <taxon>Podocopa</taxon>
        <taxon>Podocopida</taxon>
        <taxon>Darwinulocopina</taxon>
        <taxon>Darwinuloidea</taxon>
        <taxon>Darwinulidae</taxon>
        <taxon>Darwinula</taxon>
    </lineage>
</organism>
<keyword evidence="6 7" id="KW-0472">Membrane</keyword>
<accession>A0A7R9A7W0</accession>
<feature type="transmembrane region" description="Helical" evidence="7">
    <location>
        <begin position="308"/>
        <end position="341"/>
    </location>
</feature>
<dbReference type="OrthoDB" id="6136301at2759"/>
<feature type="transmembrane region" description="Helical" evidence="7">
    <location>
        <begin position="412"/>
        <end position="435"/>
    </location>
</feature>
<dbReference type="InterPro" id="IPR050895">
    <property type="entry name" value="XK-related_scramblase"/>
</dbReference>
<keyword evidence="4 7" id="KW-0812">Transmembrane</keyword>
<evidence type="ECO:0000313" key="9">
    <source>
        <dbReference type="Proteomes" id="UP000677054"/>
    </source>
</evidence>
<name>A0A7R9A7W0_9CRUS</name>
<comment type="similarity">
    <text evidence="2 7">Belongs to the XK family.</text>
</comment>
<evidence type="ECO:0000256" key="3">
    <source>
        <dbReference type="ARBA" id="ARBA00022475"/>
    </source>
</evidence>
<dbReference type="GO" id="GO:1902742">
    <property type="term" value="P:apoptotic process involved in development"/>
    <property type="evidence" value="ECO:0007669"/>
    <property type="project" value="TreeGrafter"/>
</dbReference>
<keyword evidence="3" id="KW-1003">Cell membrane</keyword>
<feature type="transmembrane region" description="Helical" evidence="7">
    <location>
        <begin position="382"/>
        <end position="400"/>
    </location>
</feature>
<dbReference type="GO" id="GO:0043652">
    <property type="term" value="P:engulfment of apoptotic cell"/>
    <property type="evidence" value="ECO:0007669"/>
    <property type="project" value="TreeGrafter"/>
</dbReference>
<evidence type="ECO:0000256" key="6">
    <source>
        <dbReference type="ARBA" id="ARBA00023136"/>
    </source>
</evidence>
<dbReference type="Proteomes" id="UP000677054">
    <property type="component" value="Unassembled WGS sequence"/>
</dbReference>
<sequence length="580" mass="65177">MRVSSDSAEEGSEKNTQKSVVFDVPAETQASRDEAYGLPTNLTFATYDAFLIVLSMSSYLLDIGSDIWLAQRFYALEKYNFFGMTIGVVIFTSLLITFLSSVWYISDGSHDRMSPAQWQLRILILLCQLAPVLRHAHALECGLHFQALLRKRGLRNSVSIEEATEEEKEVHDHMVKQNADASLLRLVEAFVEAGPQMILQFYIFFRHGNTYGSDNPNLVTVQLGSMVTSVISMAWAMAAYRRSSKLAVLTKQNISLKGTLVLFCWHLCIIRELDHVELSCLFVQQGDVRLRGRQLSRRGKAVIPPDVIAARVLALGLFASAFVWWVFVVASTHVGIIWGWAFFTNTTACDHRFKESFNILIAIINIFEYLNINSKPTRKHYTLFYILVFSENSTLVIMWFMNTIHSQMWYKIPALVVHFVTFALGIAFMLVYYFFFHPTKIFWLDVLSKSMSCHHSAHGSESSSGSTPSLNGVVPDGDAEPNCHSKLMEKSSDNGYSPNVMFKDSVCDSLKASDNHTDASSTPNTSYPLSISNYTCEDFAPEKQGYSPQPVSPCRLSRLGDLIFGDLFSYEGLLLTAGTP</sequence>
<keyword evidence="9" id="KW-1185">Reference proteome</keyword>
<dbReference type="AlphaFoldDB" id="A0A7R9A7W0"/>
<evidence type="ECO:0000256" key="5">
    <source>
        <dbReference type="ARBA" id="ARBA00022989"/>
    </source>
</evidence>
<dbReference type="GO" id="GO:0070782">
    <property type="term" value="P:phosphatidylserine exposure on apoptotic cell surface"/>
    <property type="evidence" value="ECO:0007669"/>
    <property type="project" value="TreeGrafter"/>
</dbReference>
<dbReference type="InterPro" id="IPR018629">
    <property type="entry name" value="XK-rel"/>
</dbReference>
<feature type="transmembrane region" description="Helical" evidence="7">
    <location>
        <begin position="81"/>
        <end position="105"/>
    </location>
</feature>
<comment type="subcellular location">
    <subcellularLocation>
        <location evidence="1">Cell membrane</location>
        <topology evidence="1">Multi-pass membrane protein</topology>
    </subcellularLocation>
    <subcellularLocation>
        <location evidence="7">Membrane</location>
        <topology evidence="7">Multi-pass membrane protein</topology>
    </subcellularLocation>
</comment>
<evidence type="ECO:0000256" key="1">
    <source>
        <dbReference type="ARBA" id="ARBA00004651"/>
    </source>
</evidence>
<feature type="transmembrane region" description="Helical" evidence="7">
    <location>
        <begin position="219"/>
        <end position="240"/>
    </location>
</feature>
<evidence type="ECO:0000256" key="4">
    <source>
        <dbReference type="ARBA" id="ARBA00022692"/>
    </source>
</evidence>
<protein>
    <recommendedName>
        <fullName evidence="7">XK-related protein</fullName>
    </recommendedName>
</protein>
<evidence type="ECO:0000313" key="8">
    <source>
        <dbReference type="EMBL" id="CAD7247977.1"/>
    </source>
</evidence>
<gene>
    <name evidence="8" type="ORF">DSTB1V02_LOCUS7800</name>
</gene>
<evidence type="ECO:0000256" key="2">
    <source>
        <dbReference type="ARBA" id="ARBA00008789"/>
    </source>
</evidence>
<feature type="transmembrane region" description="Helical" evidence="7">
    <location>
        <begin position="49"/>
        <end position="69"/>
    </location>
</feature>
<keyword evidence="5 7" id="KW-1133">Transmembrane helix</keyword>
<dbReference type="PANTHER" id="PTHR16024">
    <property type="entry name" value="XK-RELATED PROTEIN"/>
    <property type="match status" value="1"/>
</dbReference>
<reference evidence="8" key="1">
    <citation type="submission" date="2020-11" db="EMBL/GenBank/DDBJ databases">
        <authorList>
            <person name="Tran Van P."/>
        </authorList>
    </citation>
    <scope>NUCLEOTIDE SEQUENCE</scope>
</reference>
<dbReference type="Pfam" id="PF09815">
    <property type="entry name" value="XK-related"/>
    <property type="match status" value="2"/>
</dbReference>
<proteinExistence type="inferred from homology"/>
<dbReference type="GO" id="GO:0005886">
    <property type="term" value="C:plasma membrane"/>
    <property type="evidence" value="ECO:0007669"/>
    <property type="project" value="UniProtKB-SubCell"/>
</dbReference>
<evidence type="ECO:0000256" key="7">
    <source>
        <dbReference type="RuleBase" id="RU910716"/>
    </source>
</evidence>
<dbReference type="PANTHER" id="PTHR16024:SF6">
    <property type="entry name" value="XK-RELATED PROTEIN"/>
    <property type="match status" value="1"/>
</dbReference>